<name>A0A0A9HFE5_ARUDO</name>
<reference evidence="1" key="2">
    <citation type="journal article" date="2015" name="Data Brief">
        <title>Shoot transcriptome of the giant reed, Arundo donax.</title>
        <authorList>
            <person name="Barrero R.A."/>
            <person name="Guerrero F.D."/>
            <person name="Moolhuijzen P."/>
            <person name="Goolsby J.A."/>
            <person name="Tidwell J."/>
            <person name="Bellgard S.E."/>
            <person name="Bellgard M.I."/>
        </authorList>
    </citation>
    <scope>NUCLEOTIDE SEQUENCE</scope>
    <source>
        <tissue evidence="1">Shoot tissue taken approximately 20 cm above the soil surface</tissue>
    </source>
</reference>
<reference evidence="1" key="1">
    <citation type="submission" date="2014-09" db="EMBL/GenBank/DDBJ databases">
        <authorList>
            <person name="Magalhaes I.L.F."/>
            <person name="Oliveira U."/>
            <person name="Santos F.R."/>
            <person name="Vidigal T.H.D.A."/>
            <person name="Brescovit A.D."/>
            <person name="Santos A.J."/>
        </authorList>
    </citation>
    <scope>NUCLEOTIDE SEQUENCE</scope>
    <source>
        <tissue evidence="1">Shoot tissue taken approximately 20 cm above the soil surface</tissue>
    </source>
</reference>
<dbReference type="AlphaFoldDB" id="A0A0A9HFE5"/>
<organism evidence="1">
    <name type="scientific">Arundo donax</name>
    <name type="common">Giant reed</name>
    <name type="synonym">Donax arundinaceus</name>
    <dbReference type="NCBI Taxonomy" id="35708"/>
    <lineage>
        <taxon>Eukaryota</taxon>
        <taxon>Viridiplantae</taxon>
        <taxon>Streptophyta</taxon>
        <taxon>Embryophyta</taxon>
        <taxon>Tracheophyta</taxon>
        <taxon>Spermatophyta</taxon>
        <taxon>Magnoliopsida</taxon>
        <taxon>Liliopsida</taxon>
        <taxon>Poales</taxon>
        <taxon>Poaceae</taxon>
        <taxon>PACMAD clade</taxon>
        <taxon>Arundinoideae</taxon>
        <taxon>Arundineae</taxon>
        <taxon>Arundo</taxon>
    </lineage>
</organism>
<accession>A0A0A9HFE5</accession>
<protein>
    <submittedName>
        <fullName evidence="1">Uncharacterized protein</fullName>
    </submittedName>
</protein>
<proteinExistence type="predicted"/>
<dbReference type="PROSITE" id="PS51257">
    <property type="entry name" value="PROKAR_LIPOPROTEIN"/>
    <property type="match status" value="1"/>
</dbReference>
<evidence type="ECO:0000313" key="1">
    <source>
        <dbReference type="EMBL" id="JAE34534.1"/>
    </source>
</evidence>
<dbReference type="EMBL" id="GBRH01163362">
    <property type="protein sequence ID" value="JAE34534.1"/>
    <property type="molecule type" value="Transcribed_RNA"/>
</dbReference>
<sequence>MTRKLVHATDPTRCYMNSSAIYLLLACFQISKRIHVFM</sequence>